<reference evidence="5 6" key="1">
    <citation type="journal article" date="2023" name="Sci. Data">
        <title>Genome assembly of the Korean intertidal mud-creeper Batillaria attramentaria.</title>
        <authorList>
            <person name="Patra A.K."/>
            <person name="Ho P.T."/>
            <person name="Jun S."/>
            <person name="Lee S.J."/>
            <person name="Kim Y."/>
            <person name="Won Y.J."/>
        </authorList>
    </citation>
    <scope>NUCLEOTIDE SEQUENCE [LARGE SCALE GENOMIC DNA]</scope>
    <source>
        <strain evidence="5">Wonlab-2016</strain>
    </source>
</reference>
<evidence type="ECO:0000256" key="4">
    <source>
        <dbReference type="RuleBase" id="RU000461"/>
    </source>
</evidence>
<proteinExistence type="inferred from homology"/>
<keyword evidence="6" id="KW-1185">Reference proteome</keyword>
<dbReference type="Proteomes" id="UP001519460">
    <property type="component" value="Unassembled WGS sequence"/>
</dbReference>
<dbReference type="Pfam" id="PF00067">
    <property type="entry name" value="p450"/>
    <property type="match status" value="2"/>
</dbReference>
<evidence type="ECO:0000256" key="3">
    <source>
        <dbReference type="ARBA" id="ARBA00023004"/>
    </source>
</evidence>
<dbReference type="InterPro" id="IPR017972">
    <property type="entry name" value="Cyt_P450_CS"/>
</dbReference>
<keyword evidence="4" id="KW-0503">Monooxygenase</keyword>
<dbReference type="InterPro" id="IPR036396">
    <property type="entry name" value="Cyt_P450_sf"/>
</dbReference>
<keyword evidence="2 4" id="KW-0479">Metal-binding</keyword>
<dbReference type="PRINTS" id="PR00359">
    <property type="entry name" value="BP450"/>
</dbReference>
<gene>
    <name evidence="5" type="ORF">BaRGS_00015576</name>
</gene>
<protein>
    <recommendedName>
        <fullName evidence="7">Cytochrome P450</fullName>
    </recommendedName>
</protein>
<dbReference type="PANTHER" id="PTHR24286:SF252">
    <property type="entry name" value="CYTOCHROME P450 26B1"/>
    <property type="match status" value="1"/>
</dbReference>
<dbReference type="InterPro" id="IPR001128">
    <property type="entry name" value="Cyt_P450"/>
</dbReference>
<accession>A0ABD0L2A7</accession>
<comment type="caution">
    <text evidence="5">The sequence shown here is derived from an EMBL/GenBank/DDBJ whole genome shotgun (WGS) entry which is preliminary data.</text>
</comment>
<evidence type="ECO:0008006" key="7">
    <source>
        <dbReference type="Google" id="ProtNLM"/>
    </source>
</evidence>
<dbReference type="SUPFAM" id="SSF48264">
    <property type="entry name" value="Cytochrome P450"/>
    <property type="match status" value="1"/>
</dbReference>
<keyword evidence="3 4" id="KW-0408">Iron</keyword>
<keyword evidence="4" id="KW-0349">Heme</keyword>
<dbReference type="GO" id="GO:0046872">
    <property type="term" value="F:metal ion binding"/>
    <property type="evidence" value="ECO:0007669"/>
    <property type="project" value="UniProtKB-KW"/>
</dbReference>
<dbReference type="PROSITE" id="PS00086">
    <property type="entry name" value="CYTOCHROME_P450"/>
    <property type="match status" value="1"/>
</dbReference>
<evidence type="ECO:0000256" key="2">
    <source>
        <dbReference type="ARBA" id="ARBA00022723"/>
    </source>
</evidence>
<evidence type="ECO:0000256" key="1">
    <source>
        <dbReference type="ARBA" id="ARBA00010617"/>
    </source>
</evidence>
<dbReference type="GO" id="GO:0004497">
    <property type="term" value="F:monooxygenase activity"/>
    <property type="evidence" value="ECO:0007669"/>
    <property type="project" value="UniProtKB-KW"/>
</dbReference>
<dbReference type="PANTHER" id="PTHR24286">
    <property type="entry name" value="CYTOCHROME P450 26"/>
    <property type="match status" value="1"/>
</dbReference>
<evidence type="ECO:0000313" key="6">
    <source>
        <dbReference type="Proteomes" id="UP001519460"/>
    </source>
</evidence>
<evidence type="ECO:0000313" key="5">
    <source>
        <dbReference type="EMBL" id="KAK7493239.1"/>
    </source>
</evidence>
<dbReference type="Gene3D" id="1.10.630.10">
    <property type="entry name" value="Cytochrome P450"/>
    <property type="match status" value="2"/>
</dbReference>
<dbReference type="EMBL" id="JACVVK020000095">
    <property type="protein sequence ID" value="KAK7493239.1"/>
    <property type="molecule type" value="Genomic_DNA"/>
</dbReference>
<name>A0ABD0L2A7_9CAEN</name>
<dbReference type="InterPro" id="IPR002397">
    <property type="entry name" value="Cyt_P450_B"/>
</dbReference>
<organism evidence="5 6">
    <name type="scientific">Batillaria attramentaria</name>
    <dbReference type="NCBI Taxonomy" id="370345"/>
    <lineage>
        <taxon>Eukaryota</taxon>
        <taxon>Metazoa</taxon>
        <taxon>Spiralia</taxon>
        <taxon>Lophotrochozoa</taxon>
        <taxon>Mollusca</taxon>
        <taxon>Gastropoda</taxon>
        <taxon>Caenogastropoda</taxon>
        <taxon>Sorbeoconcha</taxon>
        <taxon>Cerithioidea</taxon>
        <taxon>Batillariidae</taxon>
        <taxon>Batillaria</taxon>
    </lineage>
</organism>
<comment type="similarity">
    <text evidence="1 4">Belongs to the cytochrome P450 family.</text>
</comment>
<keyword evidence="4" id="KW-0560">Oxidoreductase</keyword>
<sequence>MAHVPGHVGFPLLGDKSYEFYKNPIQFVEKHIEHCKSRVFATRFLNKPTVFVCSNKGVRDVLADRGGCFELGYKAFMGQIFGDNILFTDGDEAHMLRDALGHLFTSDAIHSYEATVKRIAQRHVASIKDGQSLCLYAFFKQVVTEICLSLFLGLDFLESQEAAETVVGLTTTHWHGIISVPVHFKLPGAHHASTFSKALAAKNELLDFIRKQRSKTSQGFVKRIEEVVSKEEDVLVNNHLLLFTSALVPKGLSSLLTSAAIEVGKPETLHLQRELRTNPQVKHSIYKEIQRLYPPFLGGRRLVRKDCIVDGYKVPAGHAVVFMTYPAQRDPQVYIEPDQFNYRRWMADTPVTEENLFAFGYGPRGCIGQQLVWNIIDTVMNELLTHYQWELLDGQNLTHKYLPVSRPKGSIMAFMRKRASCPCSGSVDHESCCCQVGGSSDAKSQKV</sequence>
<dbReference type="AlphaFoldDB" id="A0ABD0L2A7"/>